<dbReference type="PROSITE" id="PS50005">
    <property type="entry name" value="TPR"/>
    <property type="match status" value="2"/>
</dbReference>
<keyword evidence="4" id="KW-0472">Membrane</keyword>
<organism evidence="5 6">
    <name type="scientific">Flavobacterium aureirubrum</name>
    <dbReference type="NCBI Taxonomy" id="3133147"/>
    <lineage>
        <taxon>Bacteria</taxon>
        <taxon>Pseudomonadati</taxon>
        <taxon>Bacteroidota</taxon>
        <taxon>Flavobacteriia</taxon>
        <taxon>Flavobacteriales</taxon>
        <taxon>Flavobacteriaceae</taxon>
        <taxon>Flavobacterium</taxon>
    </lineage>
</organism>
<gene>
    <name evidence="5" type="ORF">WFZ85_06410</name>
</gene>
<dbReference type="PANTHER" id="PTHR44858">
    <property type="entry name" value="TETRATRICOPEPTIDE REPEAT PROTEIN 6"/>
    <property type="match status" value="1"/>
</dbReference>
<feature type="repeat" description="TPR" evidence="3">
    <location>
        <begin position="69"/>
        <end position="102"/>
    </location>
</feature>
<evidence type="ECO:0000256" key="1">
    <source>
        <dbReference type="ARBA" id="ARBA00022737"/>
    </source>
</evidence>
<dbReference type="RefSeq" id="WP_342695462.1">
    <property type="nucleotide sequence ID" value="NZ_JBCGDO010000006.1"/>
</dbReference>
<comment type="caution">
    <text evidence="5">The sequence shown here is derived from an EMBL/GenBank/DDBJ whole genome shotgun (WGS) entry which is preliminary data.</text>
</comment>
<dbReference type="EMBL" id="JBCGDO010000006">
    <property type="protein sequence ID" value="MEM0542241.1"/>
    <property type="molecule type" value="Genomic_DNA"/>
</dbReference>
<evidence type="ECO:0000313" key="6">
    <source>
        <dbReference type="Proteomes" id="UP001460072"/>
    </source>
</evidence>
<feature type="transmembrane region" description="Helical" evidence="4">
    <location>
        <begin position="6"/>
        <end position="27"/>
    </location>
</feature>
<dbReference type="InterPro" id="IPR050498">
    <property type="entry name" value="Ycf3"/>
</dbReference>
<evidence type="ECO:0000256" key="3">
    <source>
        <dbReference type="PROSITE-ProRule" id="PRU00339"/>
    </source>
</evidence>
<keyword evidence="2 3" id="KW-0802">TPR repeat</keyword>
<feature type="repeat" description="TPR" evidence="3">
    <location>
        <begin position="103"/>
        <end position="136"/>
    </location>
</feature>
<dbReference type="Proteomes" id="UP001460072">
    <property type="component" value="Unassembled WGS sequence"/>
</dbReference>
<dbReference type="Gene3D" id="1.25.40.10">
    <property type="entry name" value="Tetratricopeptide repeat domain"/>
    <property type="match status" value="2"/>
</dbReference>
<keyword evidence="4" id="KW-1133">Transmembrane helix</keyword>
<keyword evidence="1" id="KW-0677">Repeat</keyword>
<evidence type="ECO:0000256" key="2">
    <source>
        <dbReference type="ARBA" id="ARBA00022803"/>
    </source>
</evidence>
<evidence type="ECO:0000313" key="5">
    <source>
        <dbReference type="EMBL" id="MEM0542241.1"/>
    </source>
</evidence>
<dbReference type="PANTHER" id="PTHR44858:SF1">
    <property type="entry name" value="UDP-N-ACETYLGLUCOSAMINE--PEPTIDE N-ACETYLGLUCOSAMINYLTRANSFERASE SPINDLY-RELATED"/>
    <property type="match status" value="1"/>
</dbReference>
<dbReference type="Pfam" id="PF00515">
    <property type="entry name" value="TPR_1"/>
    <property type="match status" value="1"/>
</dbReference>
<dbReference type="SMART" id="SM00028">
    <property type="entry name" value="TPR"/>
    <property type="match status" value="4"/>
</dbReference>
<dbReference type="InterPro" id="IPR019734">
    <property type="entry name" value="TPR_rpt"/>
</dbReference>
<protein>
    <submittedName>
        <fullName evidence="5">Tetratricopeptide repeat protein</fullName>
    </submittedName>
</protein>
<dbReference type="InterPro" id="IPR013105">
    <property type="entry name" value="TPR_2"/>
</dbReference>
<evidence type="ECO:0000256" key="4">
    <source>
        <dbReference type="SAM" id="Phobius"/>
    </source>
</evidence>
<dbReference type="InterPro" id="IPR011990">
    <property type="entry name" value="TPR-like_helical_dom_sf"/>
</dbReference>
<proteinExistence type="predicted"/>
<reference evidence="5 6" key="1">
    <citation type="submission" date="2024-03" db="EMBL/GenBank/DDBJ databases">
        <title>Two novel species of the genus Flavobacterium exhibiting potentially degradation of complex polysaccharides.</title>
        <authorList>
            <person name="Lian X."/>
        </authorList>
    </citation>
    <scope>NUCLEOTIDE SEQUENCE [LARGE SCALE GENOMIC DNA]</scope>
    <source>
        <strain evidence="6">j3</strain>
    </source>
</reference>
<name>A0ABU9N4Z1_9FLAO</name>
<sequence>MTKNKFLKPFISTTISFLVIIAIFSIFKGPNYIFVKYYYYSGFAKQKSKNLVGAIEDYSKAISLDKTHSTSYISRGSAYMDLKKYQEAISDYSKVIELKPNESTSFAYRGRAYYEINNPEKSIADFDKAISLDKNSGYAYLNRAIVKYVILKDYEGGCNDLNKASELGESEAKEHLKNGYCD</sequence>
<accession>A0ABU9N4Z1</accession>
<keyword evidence="6" id="KW-1185">Reference proteome</keyword>
<dbReference type="PROSITE" id="PS50293">
    <property type="entry name" value="TPR_REGION"/>
    <property type="match status" value="1"/>
</dbReference>
<keyword evidence="4" id="KW-0812">Transmembrane</keyword>
<dbReference type="Pfam" id="PF07719">
    <property type="entry name" value="TPR_2"/>
    <property type="match status" value="1"/>
</dbReference>
<dbReference type="SUPFAM" id="SSF48452">
    <property type="entry name" value="TPR-like"/>
    <property type="match status" value="1"/>
</dbReference>